<dbReference type="InterPro" id="IPR036047">
    <property type="entry name" value="F-box-like_dom_sf"/>
</dbReference>
<dbReference type="Pfam" id="PF00646">
    <property type="entry name" value="F-box"/>
    <property type="match status" value="1"/>
</dbReference>
<reference evidence="2" key="1">
    <citation type="journal article" date="2013" name="J. Plant Res.">
        <title>Effect of fungi and light on seed germination of three Opuntia species from semiarid lands of central Mexico.</title>
        <authorList>
            <person name="Delgado-Sanchez P."/>
            <person name="Jimenez-Bremont J.F."/>
            <person name="Guerrero-Gonzalez Mde L."/>
            <person name="Flores J."/>
        </authorList>
    </citation>
    <scope>NUCLEOTIDE SEQUENCE</scope>
    <source>
        <tissue evidence="2">Cladode</tissue>
    </source>
</reference>
<name>A0A7C9CU39_OPUST</name>
<evidence type="ECO:0000259" key="1">
    <source>
        <dbReference type="Pfam" id="PF00646"/>
    </source>
</evidence>
<dbReference type="SUPFAM" id="SSF81383">
    <property type="entry name" value="F-box domain"/>
    <property type="match status" value="1"/>
</dbReference>
<protein>
    <recommendedName>
        <fullName evidence="1">F-box domain-containing protein</fullName>
    </recommendedName>
</protein>
<dbReference type="AlphaFoldDB" id="A0A7C9CU39"/>
<dbReference type="EMBL" id="GISG01053155">
    <property type="protein sequence ID" value="MBA4625683.1"/>
    <property type="molecule type" value="Transcribed_RNA"/>
</dbReference>
<evidence type="ECO:0000313" key="2">
    <source>
        <dbReference type="EMBL" id="MBA4625682.1"/>
    </source>
</evidence>
<organism evidence="2">
    <name type="scientific">Opuntia streptacantha</name>
    <name type="common">Prickly pear cactus</name>
    <name type="synonym">Opuntia cardona</name>
    <dbReference type="NCBI Taxonomy" id="393608"/>
    <lineage>
        <taxon>Eukaryota</taxon>
        <taxon>Viridiplantae</taxon>
        <taxon>Streptophyta</taxon>
        <taxon>Embryophyta</taxon>
        <taxon>Tracheophyta</taxon>
        <taxon>Spermatophyta</taxon>
        <taxon>Magnoliopsida</taxon>
        <taxon>eudicotyledons</taxon>
        <taxon>Gunneridae</taxon>
        <taxon>Pentapetalae</taxon>
        <taxon>Caryophyllales</taxon>
        <taxon>Cactineae</taxon>
        <taxon>Cactaceae</taxon>
        <taxon>Opuntioideae</taxon>
        <taxon>Opuntia</taxon>
    </lineage>
</organism>
<accession>A0A7C9CU39</accession>
<reference evidence="2" key="2">
    <citation type="submission" date="2020-07" db="EMBL/GenBank/DDBJ databases">
        <authorList>
            <person name="Vera ALvarez R."/>
            <person name="Arias-Moreno D.M."/>
            <person name="Jimenez-Jacinto V."/>
            <person name="Jimenez-Bremont J.F."/>
            <person name="Swaminathan K."/>
            <person name="Moose S.P."/>
            <person name="Guerrero-Gonzalez M.L."/>
            <person name="Marino-Ramirez L."/>
            <person name="Landsman D."/>
            <person name="Rodriguez-Kessler M."/>
            <person name="Delgado-Sanchez P."/>
        </authorList>
    </citation>
    <scope>NUCLEOTIDE SEQUENCE</scope>
    <source>
        <tissue evidence="2">Cladode</tissue>
    </source>
</reference>
<proteinExistence type="predicted"/>
<dbReference type="EMBL" id="GISG01053154">
    <property type="protein sequence ID" value="MBA4625682.1"/>
    <property type="molecule type" value="Transcribed_RNA"/>
</dbReference>
<feature type="domain" description="F-box" evidence="1">
    <location>
        <begin position="26"/>
        <end position="61"/>
    </location>
</feature>
<sequence length="120" mass="13517">MSQSSLPNAMQQNSSSSAAETIGHSIDILTQILLPLPAKPLTNFKLVSKQWLSMISRPHFLSRYTVLHPPLLSGLFLVPKDRNKFNEDQIQHICLNQNRSNYAPVCPPFKLQECQGFTIV</sequence>
<dbReference type="EMBL" id="GISG01053156">
    <property type="protein sequence ID" value="MBA4625684.1"/>
    <property type="molecule type" value="Transcribed_RNA"/>
</dbReference>
<dbReference type="InterPro" id="IPR001810">
    <property type="entry name" value="F-box_dom"/>
</dbReference>